<dbReference type="PANTHER" id="PTHR40763:SF5">
    <property type="entry name" value="MEMBRANE PROTEIN"/>
    <property type="match status" value="1"/>
</dbReference>
<evidence type="ECO:0000313" key="3">
    <source>
        <dbReference type="Proteomes" id="UP001596154"/>
    </source>
</evidence>
<dbReference type="InterPro" id="IPR012551">
    <property type="entry name" value="DUF1707_SHOCT-like"/>
</dbReference>
<reference evidence="3" key="1">
    <citation type="journal article" date="2019" name="Int. J. Syst. Evol. Microbiol.">
        <title>The Global Catalogue of Microorganisms (GCM) 10K type strain sequencing project: providing services to taxonomists for standard genome sequencing and annotation.</title>
        <authorList>
            <consortium name="The Broad Institute Genomics Platform"/>
            <consortium name="The Broad Institute Genome Sequencing Center for Infectious Disease"/>
            <person name="Wu L."/>
            <person name="Ma J."/>
        </authorList>
    </citation>
    <scope>NUCLEOTIDE SEQUENCE [LARGE SCALE GENOMIC DNA]</scope>
    <source>
        <strain evidence="3">CGMCC 4.7248</strain>
    </source>
</reference>
<accession>A0ABW0ULU0</accession>
<organism evidence="2 3">
    <name type="scientific">Streptomyces bullii</name>
    <dbReference type="NCBI Taxonomy" id="349910"/>
    <lineage>
        <taxon>Bacteria</taxon>
        <taxon>Bacillati</taxon>
        <taxon>Actinomycetota</taxon>
        <taxon>Actinomycetes</taxon>
        <taxon>Kitasatosporales</taxon>
        <taxon>Streptomycetaceae</taxon>
        <taxon>Streptomyces</taxon>
    </lineage>
</organism>
<dbReference type="RefSeq" id="WP_381018923.1">
    <property type="nucleotide sequence ID" value="NZ_JBHSNY010000002.1"/>
</dbReference>
<dbReference type="Pfam" id="PF08044">
    <property type="entry name" value="DUF1707"/>
    <property type="match status" value="1"/>
</dbReference>
<dbReference type="Proteomes" id="UP001596154">
    <property type="component" value="Unassembled WGS sequence"/>
</dbReference>
<gene>
    <name evidence="2" type="ORF">ACFPZJ_07760</name>
</gene>
<sequence>MSGELPRRGGSAGLRASHADRDGVVEVLSAAAGDGRLTADELDERVEAALSARTVGELAVLTADLPTGTAGETKDVVRIEQVGASTRRGQGWVVPRSMEIRSELGEVILDFTQAVITWDTLHIDLDLRGGSLKLVTRPGVVVDTDALVTKYAKVKMARSGVPDAAVVLRVEIAGEISFGQVVVRAPRRVFGRSTPRG</sequence>
<dbReference type="PANTHER" id="PTHR40763">
    <property type="entry name" value="MEMBRANE PROTEIN-RELATED"/>
    <property type="match status" value="1"/>
</dbReference>
<proteinExistence type="predicted"/>
<name>A0ABW0ULU0_9ACTN</name>
<evidence type="ECO:0000313" key="2">
    <source>
        <dbReference type="EMBL" id="MFC5633689.1"/>
    </source>
</evidence>
<comment type="caution">
    <text evidence="2">The sequence shown here is derived from an EMBL/GenBank/DDBJ whole genome shotgun (WGS) entry which is preliminary data.</text>
</comment>
<protein>
    <submittedName>
        <fullName evidence="2">DUF1707 domain-containing protein</fullName>
    </submittedName>
</protein>
<evidence type="ECO:0000259" key="1">
    <source>
        <dbReference type="Pfam" id="PF08044"/>
    </source>
</evidence>
<dbReference type="EMBL" id="JBHSNY010000002">
    <property type="protein sequence ID" value="MFC5633689.1"/>
    <property type="molecule type" value="Genomic_DNA"/>
</dbReference>
<feature type="domain" description="DUF1707" evidence="1">
    <location>
        <begin position="14"/>
        <end position="66"/>
    </location>
</feature>
<keyword evidence="3" id="KW-1185">Reference proteome</keyword>